<evidence type="ECO:0000256" key="7">
    <source>
        <dbReference type="ARBA" id="ARBA00022989"/>
    </source>
</evidence>
<dbReference type="SMART" id="SM00780">
    <property type="entry name" value="PIG-X"/>
    <property type="match status" value="1"/>
</dbReference>
<evidence type="ECO:0000256" key="5">
    <source>
        <dbReference type="ARBA" id="ARBA00022692"/>
    </source>
</evidence>
<dbReference type="PANTHER" id="PTHR28650:SF1">
    <property type="entry name" value="PHOSPHATIDYLINOSITOL-GLYCAN BIOSYNTHESIS CLASS X PROTEIN"/>
    <property type="match status" value="1"/>
</dbReference>
<evidence type="ECO:0000256" key="6">
    <source>
        <dbReference type="ARBA" id="ARBA00022824"/>
    </source>
</evidence>
<evidence type="ECO:0000313" key="12">
    <source>
        <dbReference type="Proteomes" id="UP000317494"/>
    </source>
</evidence>
<name>A0A507CUX3_9FUNG</name>
<dbReference type="Proteomes" id="UP000317494">
    <property type="component" value="Unassembled WGS sequence"/>
</dbReference>
<evidence type="ECO:0000256" key="10">
    <source>
        <dbReference type="RuleBase" id="RU366056"/>
    </source>
</evidence>
<sequence length="240" mass="25907">MLVDEAESSHGAISHKTSDNLCAIASSFQLEPSYGYHPIAKVSISAVPPCARGSHLYMILPLSTDLFADPYELARLDHHGALVYVNPYPDLEVPANDVKAKEHAVFVSCPLKHDNFSIDIPLHMRYQPAGPSGQSHVNITIPPPLILVSQDSLTFANLLPGTQHTYTSIDQPVNVPPNTIIAAVVGTNTMISVPAGNIRDALFIAISTLALALLSSAYIAYTAYMAYYAHHPPTRAKKQA</sequence>
<keyword evidence="8 10" id="KW-0472">Membrane</keyword>
<dbReference type="GO" id="GO:0005789">
    <property type="term" value="C:endoplasmic reticulum membrane"/>
    <property type="evidence" value="ECO:0007669"/>
    <property type="project" value="UniProtKB-SubCell"/>
</dbReference>
<keyword evidence="6 10" id="KW-0256">Endoplasmic reticulum</keyword>
<dbReference type="PANTHER" id="PTHR28650">
    <property type="entry name" value="PHOSPHATIDYLINOSITOL-GLYCAN BIOSYNTHESIS CLASS X PROTEIN"/>
    <property type="match status" value="1"/>
</dbReference>
<dbReference type="VEuPathDB" id="FungiDB:SeMB42_g04918"/>
<proteinExistence type="inferred from homology"/>
<dbReference type="InterPro" id="IPR013233">
    <property type="entry name" value="PIG-X/PBN1"/>
</dbReference>
<evidence type="ECO:0000256" key="9">
    <source>
        <dbReference type="ARBA" id="ARBA00023180"/>
    </source>
</evidence>
<reference evidence="11 12" key="1">
    <citation type="journal article" date="2019" name="Sci. Rep.">
        <title>Comparative genomics of chytrid fungi reveal insights into the obligate biotrophic and pathogenic lifestyle of Synchytrium endobioticum.</title>
        <authorList>
            <person name="van de Vossenberg B.T.L.H."/>
            <person name="Warris S."/>
            <person name="Nguyen H.D.T."/>
            <person name="van Gent-Pelzer M.P.E."/>
            <person name="Joly D.L."/>
            <person name="van de Geest H.C."/>
            <person name="Bonants P.J.M."/>
            <person name="Smith D.S."/>
            <person name="Levesque C.A."/>
            <person name="van der Lee T.A.J."/>
        </authorList>
    </citation>
    <scope>NUCLEOTIDE SEQUENCE [LARGE SCALE GENOMIC DNA]</scope>
    <source>
        <strain evidence="11 12">MB42</strain>
    </source>
</reference>
<evidence type="ECO:0000256" key="2">
    <source>
        <dbReference type="ARBA" id="ARBA00004687"/>
    </source>
</evidence>
<comment type="subcellular location">
    <subcellularLocation>
        <location evidence="1 10">Endoplasmic reticulum membrane</location>
        <topology evidence="1 10">Single-pass membrane protein</topology>
    </subcellularLocation>
</comment>
<keyword evidence="5 10" id="KW-0812">Transmembrane</keyword>
<dbReference type="AlphaFoldDB" id="A0A507CUX3"/>
<evidence type="ECO:0000256" key="8">
    <source>
        <dbReference type="ARBA" id="ARBA00023136"/>
    </source>
</evidence>
<dbReference type="EMBL" id="QEAN01000214">
    <property type="protein sequence ID" value="TPX42967.1"/>
    <property type="molecule type" value="Genomic_DNA"/>
</dbReference>
<dbReference type="GO" id="GO:0006506">
    <property type="term" value="P:GPI anchor biosynthetic process"/>
    <property type="evidence" value="ECO:0007669"/>
    <property type="project" value="UniProtKB-UniPathway"/>
</dbReference>
<keyword evidence="4 10" id="KW-0337">GPI-anchor biosynthesis</keyword>
<organism evidence="11 12">
    <name type="scientific">Synchytrium endobioticum</name>
    <dbReference type="NCBI Taxonomy" id="286115"/>
    <lineage>
        <taxon>Eukaryota</taxon>
        <taxon>Fungi</taxon>
        <taxon>Fungi incertae sedis</taxon>
        <taxon>Chytridiomycota</taxon>
        <taxon>Chytridiomycota incertae sedis</taxon>
        <taxon>Chytridiomycetes</taxon>
        <taxon>Synchytriales</taxon>
        <taxon>Synchytriaceae</taxon>
        <taxon>Synchytrium</taxon>
    </lineage>
</organism>
<comment type="similarity">
    <text evidence="3 10">Belongs to the PIGX family.</text>
</comment>
<gene>
    <name evidence="11" type="ORF">SeMB42_g04918</name>
</gene>
<evidence type="ECO:0000313" key="11">
    <source>
        <dbReference type="EMBL" id="TPX42967.1"/>
    </source>
</evidence>
<comment type="pathway">
    <text evidence="2 10">Glycolipid biosynthesis; glycosylphosphatidylinositol-anchor biosynthesis.</text>
</comment>
<protein>
    <recommendedName>
        <fullName evidence="10">Protein PBN1</fullName>
    </recommendedName>
</protein>
<evidence type="ECO:0000256" key="4">
    <source>
        <dbReference type="ARBA" id="ARBA00022502"/>
    </source>
</evidence>
<keyword evidence="9" id="KW-0325">Glycoprotein</keyword>
<dbReference type="Pfam" id="PF08320">
    <property type="entry name" value="PIG-X"/>
    <property type="match status" value="1"/>
</dbReference>
<evidence type="ECO:0000256" key="1">
    <source>
        <dbReference type="ARBA" id="ARBA00004389"/>
    </source>
</evidence>
<evidence type="ECO:0000256" key="3">
    <source>
        <dbReference type="ARBA" id="ARBA00010345"/>
    </source>
</evidence>
<keyword evidence="12" id="KW-1185">Reference proteome</keyword>
<comment type="caution">
    <text evidence="11">The sequence shown here is derived from an EMBL/GenBank/DDBJ whole genome shotgun (WGS) entry which is preliminary data.</text>
</comment>
<feature type="transmembrane region" description="Helical" evidence="10">
    <location>
        <begin position="201"/>
        <end position="229"/>
    </location>
</feature>
<dbReference type="InterPro" id="IPR040039">
    <property type="entry name" value="PIGX"/>
</dbReference>
<keyword evidence="7 10" id="KW-1133">Transmembrane helix</keyword>
<accession>A0A507CUX3</accession>
<comment type="function">
    <text evidence="10">Required for proper folding and/or the stability of a subset of proteins in the endoplasmic reticulum. Component of glycosylphosphatidylinositol-mannosyltransferase 1 which transfers the first of the 4 mannoses in the GPI-anchor precursors during GPI-anchor biosynthesis. Probably acts by stabilizing the mannosyltransferase GPI14.</text>
</comment>
<dbReference type="UniPathway" id="UPA00196"/>